<evidence type="ECO:0008006" key="4">
    <source>
        <dbReference type="Google" id="ProtNLM"/>
    </source>
</evidence>
<gene>
    <name evidence="2" type="ORF">KFK09_020952</name>
</gene>
<protein>
    <recommendedName>
        <fullName evidence="4">Retrotransposon gag domain-containing protein</fullName>
    </recommendedName>
</protein>
<evidence type="ECO:0000313" key="3">
    <source>
        <dbReference type="Proteomes" id="UP000829196"/>
    </source>
</evidence>
<keyword evidence="3" id="KW-1185">Reference proteome</keyword>
<accession>A0A8T3ANV0</accession>
<name>A0A8T3ANV0_DENNO</name>
<organism evidence="2 3">
    <name type="scientific">Dendrobium nobile</name>
    <name type="common">Orchid</name>
    <dbReference type="NCBI Taxonomy" id="94219"/>
    <lineage>
        <taxon>Eukaryota</taxon>
        <taxon>Viridiplantae</taxon>
        <taxon>Streptophyta</taxon>
        <taxon>Embryophyta</taxon>
        <taxon>Tracheophyta</taxon>
        <taxon>Spermatophyta</taxon>
        <taxon>Magnoliopsida</taxon>
        <taxon>Liliopsida</taxon>
        <taxon>Asparagales</taxon>
        <taxon>Orchidaceae</taxon>
        <taxon>Epidendroideae</taxon>
        <taxon>Malaxideae</taxon>
        <taxon>Dendrobiinae</taxon>
        <taxon>Dendrobium</taxon>
    </lineage>
</organism>
<dbReference type="OrthoDB" id="10363505at2759"/>
<dbReference type="Proteomes" id="UP000829196">
    <property type="component" value="Unassembled WGS sequence"/>
</dbReference>
<feature type="compositionally biased region" description="Low complexity" evidence="1">
    <location>
        <begin position="191"/>
        <end position="206"/>
    </location>
</feature>
<dbReference type="AlphaFoldDB" id="A0A8T3ANV0"/>
<sequence>MDAIGFQKRLDDLASLVGSLTNTTKEKPIDYTHSNYMPHSAYHPRPKPWPPRPHLESPDRLPTFYGSLDGYPFRDWVRQLEDYFESCHIPESHQISVAKIHLKGRALQFWARLEDHKESRGEYPTWRDMRRDLNLKYRPSTSDHHLGPRTTYYVGTHQEHYYGRYHPSFRNDRVVVPPCRTSLSRDDRPFSESSIGSIPHSSPLGPMSGHPSQPLASQILTPESVILIEECVEKIRSPKPETECIHFVDANDINTDEELFEDETTVSESDSQHDLNPELGKVDPLDVDTSGHPDPSLLEDNSLNKVSLDDSNVILKEANLTLNTSNLNLEDYDLAVTPTKLTLENLDDNDLESEVVKLNLLPDVSPTLTNPKPVNLKVIPKSDSIDDKDMSLEDSDLILKVSKPNLNNGSHLILLESILGITPLDLHFKECDFHDWAYLTTCTDFNVRESLTPYFHVTTLIVIPTSDMDIIPKSLSLIPAGDSFGYPVMTVNQEPPLYLIPDSFVLPDIVLSFPVKDHLSPSGVILLEYTSVPRRLPTTLTEISYRNVLLAKYVFIAPPTPVPLDRAL</sequence>
<comment type="caution">
    <text evidence="2">The sequence shown here is derived from an EMBL/GenBank/DDBJ whole genome shotgun (WGS) entry which is preliminary data.</text>
</comment>
<feature type="compositionally biased region" description="Basic and acidic residues" evidence="1">
    <location>
        <begin position="270"/>
        <end position="284"/>
    </location>
</feature>
<dbReference type="EMBL" id="JAGYWB010000015">
    <property type="protein sequence ID" value="KAI0497718.1"/>
    <property type="molecule type" value="Genomic_DNA"/>
</dbReference>
<feature type="region of interest" description="Disordered" evidence="1">
    <location>
        <begin position="182"/>
        <end position="215"/>
    </location>
</feature>
<reference evidence="2" key="1">
    <citation type="journal article" date="2022" name="Front. Genet.">
        <title>Chromosome-Scale Assembly of the Dendrobium nobile Genome Provides Insights Into the Molecular Mechanism of the Biosynthesis of the Medicinal Active Ingredient of Dendrobium.</title>
        <authorList>
            <person name="Xu Q."/>
            <person name="Niu S.-C."/>
            <person name="Li K.-L."/>
            <person name="Zheng P.-J."/>
            <person name="Zhang X.-J."/>
            <person name="Jia Y."/>
            <person name="Liu Y."/>
            <person name="Niu Y.-X."/>
            <person name="Yu L.-H."/>
            <person name="Chen D.-F."/>
            <person name="Zhang G.-Q."/>
        </authorList>
    </citation>
    <scope>NUCLEOTIDE SEQUENCE</scope>
    <source>
        <tissue evidence="2">Leaf</tissue>
    </source>
</reference>
<feature type="region of interest" description="Disordered" evidence="1">
    <location>
        <begin position="261"/>
        <end position="296"/>
    </location>
</feature>
<evidence type="ECO:0000256" key="1">
    <source>
        <dbReference type="SAM" id="MobiDB-lite"/>
    </source>
</evidence>
<proteinExistence type="predicted"/>
<evidence type="ECO:0000313" key="2">
    <source>
        <dbReference type="EMBL" id="KAI0497718.1"/>
    </source>
</evidence>